<evidence type="ECO:0000313" key="1">
    <source>
        <dbReference type="EMBL" id="MBB5061205.1"/>
    </source>
</evidence>
<dbReference type="InterPro" id="IPR010985">
    <property type="entry name" value="Ribbon_hlx_hlx"/>
</dbReference>
<dbReference type="RefSeq" id="WP_184223978.1">
    <property type="nucleotide sequence ID" value="NZ_JACHIP010000031.1"/>
</dbReference>
<reference evidence="1 2" key="1">
    <citation type="submission" date="2020-08" db="EMBL/GenBank/DDBJ databases">
        <title>Genomic Encyclopedia of Type Strains, Phase IV (KMG-V): Genome sequencing to study the core and pangenomes of soil and plant-associated prokaryotes.</title>
        <authorList>
            <person name="Whitman W."/>
        </authorList>
    </citation>
    <scope>NUCLEOTIDE SEQUENCE [LARGE SCALE GENOMIC DNA]</scope>
    <source>
        <strain evidence="1 2">M8UP14</strain>
    </source>
</reference>
<dbReference type="GO" id="GO:0006355">
    <property type="term" value="P:regulation of DNA-templated transcription"/>
    <property type="evidence" value="ECO:0007669"/>
    <property type="project" value="InterPro"/>
</dbReference>
<dbReference type="EMBL" id="JACHIP010000031">
    <property type="protein sequence ID" value="MBB5061205.1"/>
    <property type="molecule type" value="Genomic_DNA"/>
</dbReference>
<dbReference type="SUPFAM" id="SSF47598">
    <property type="entry name" value="Ribbon-helix-helix"/>
    <property type="match status" value="1"/>
</dbReference>
<comment type="caution">
    <text evidence="1">The sequence shown here is derived from an EMBL/GenBank/DDBJ whole genome shotgun (WGS) entry which is preliminary data.</text>
</comment>
<accession>A0A7W8E8E6</accession>
<name>A0A7W8E8E6_9BACT</name>
<gene>
    <name evidence="1" type="ORF">HDF16_005941</name>
</gene>
<proteinExistence type="predicted"/>
<keyword evidence="2" id="KW-1185">Reference proteome</keyword>
<dbReference type="Proteomes" id="UP000540989">
    <property type="component" value="Unassembled WGS sequence"/>
</dbReference>
<evidence type="ECO:0000313" key="2">
    <source>
        <dbReference type="Proteomes" id="UP000540989"/>
    </source>
</evidence>
<sequence length="106" mass="12020">MADEPTVYKARFGEDVDKKLRKLIWRRGELLNLVILILQTMDLRHIPLVDIDWATEKVLATTVKLPASIYKKLKATAEERGVSMNVLINSAVSAYKPEKAKTSPKK</sequence>
<protein>
    <submittedName>
        <fullName evidence="1">Uncharacterized protein</fullName>
    </submittedName>
</protein>
<dbReference type="AlphaFoldDB" id="A0A7W8E8E6"/>
<organism evidence="1 2">
    <name type="scientific">Granulicella aggregans</name>
    <dbReference type="NCBI Taxonomy" id="474949"/>
    <lineage>
        <taxon>Bacteria</taxon>
        <taxon>Pseudomonadati</taxon>
        <taxon>Acidobacteriota</taxon>
        <taxon>Terriglobia</taxon>
        <taxon>Terriglobales</taxon>
        <taxon>Acidobacteriaceae</taxon>
        <taxon>Granulicella</taxon>
    </lineage>
</organism>